<dbReference type="GO" id="GO:0005886">
    <property type="term" value="C:plasma membrane"/>
    <property type="evidence" value="ECO:0007669"/>
    <property type="project" value="TreeGrafter"/>
</dbReference>
<evidence type="ECO:0000256" key="8">
    <source>
        <dbReference type="SAM" id="Phobius"/>
    </source>
</evidence>
<keyword evidence="10" id="KW-1185">Reference proteome</keyword>
<feature type="transmembrane region" description="Helical" evidence="8">
    <location>
        <begin position="513"/>
        <end position="531"/>
    </location>
</feature>
<reference evidence="9 10" key="1">
    <citation type="journal article" date="2010" name="PLoS Genet.">
        <title>De novo assembly of a 40 Mb eukaryotic genome from short sequence reads: Sordaria macrospora, a model organism for fungal morphogenesis.</title>
        <authorList>
            <person name="Nowrousian M."/>
            <person name="Stajich J."/>
            <person name="Chu M."/>
            <person name="Engh I."/>
            <person name="Espagne E."/>
            <person name="Halliday K."/>
            <person name="Kamerewerd J."/>
            <person name="Kempken F."/>
            <person name="Knab B."/>
            <person name="Kuo H.C."/>
            <person name="Osiewacz H.D."/>
            <person name="Poeggeler S."/>
            <person name="Read N."/>
            <person name="Seiler S."/>
            <person name="Smith K."/>
            <person name="Zickler D."/>
            <person name="Kueck U."/>
            <person name="Freitag M."/>
        </authorList>
    </citation>
    <scope>NUCLEOTIDE SEQUENCE [LARGE SCALE GENOMIC DNA]</scope>
    <source>
        <strain evidence="10">ATCC MYA-333 / DSM 997 / K(L3346) / K-hell</strain>
        <tissue evidence="9">Mycelium</tissue>
    </source>
</reference>
<dbReference type="InterPro" id="IPR026030">
    <property type="entry name" value="Pur-cyt_permease_Fcy2/21/22"/>
</dbReference>
<evidence type="ECO:0000256" key="1">
    <source>
        <dbReference type="ARBA" id="ARBA00004141"/>
    </source>
</evidence>
<proteinExistence type="inferred from homology"/>
<comment type="caution">
    <text evidence="9">The sequence shown here is derived from an EMBL/GenBank/DDBJ whole genome shotgun (WGS) entry which is preliminary data.</text>
</comment>
<feature type="transmembrane region" description="Helical" evidence="8">
    <location>
        <begin position="369"/>
        <end position="391"/>
    </location>
</feature>
<evidence type="ECO:0000256" key="7">
    <source>
        <dbReference type="PIRNR" id="PIRNR002744"/>
    </source>
</evidence>
<feature type="transmembrane region" description="Helical" evidence="8">
    <location>
        <begin position="314"/>
        <end position="337"/>
    </location>
</feature>
<dbReference type="VEuPathDB" id="FungiDB:SMAC_04399"/>
<evidence type="ECO:0000313" key="9">
    <source>
        <dbReference type="EMBL" id="CCC10764.1"/>
    </source>
</evidence>
<dbReference type="PIRSF" id="PIRSF002744">
    <property type="entry name" value="Pur-cyt_permease"/>
    <property type="match status" value="1"/>
</dbReference>
<feature type="transmembrane region" description="Helical" evidence="8">
    <location>
        <begin position="243"/>
        <end position="264"/>
    </location>
</feature>
<feature type="transmembrane region" description="Helical" evidence="8">
    <location>
        <begin position="475"/>
        <end position="493"/>
    </location>
</feature>
<feature type="transmembrane region" description="Helical" evidence="8">
    <location>
        <begin position="149"/>
        <end position="170"/>
    </location>
</feature>
<dbReference type="eggNOG" id="ENOG502QQ8Y">
    <property type="taxonomic scope" value="Eukaryota"/>
</dbReference>
<feature type="transmembrane region" description="Helical" evidence="8">
    <location>
        <begin position="87"/>
        <end position="109"/>
    </location>
</feature>
<dbReference type="Gene3D" id="1.10.4160.10">
    <property type="entry name" value="Hydantoin permease"/>
    <property type="match status" value="1"/>
</dbReference>
<feature type="transmembrane region" description="Helical" evidence="8">
    <location>
        <begin position="403"/>
        <end position="421"/>
    </location>
</feature>
<gene>
    <name evidence="9" type="ORF">SMAC_04399</name>
</gene>
<accession>F7VZ17</accession>
<evidence type="ECO:0000256" key="3">
    <source>
        <dbReference type="ARBA" id="ARBA00022448"/>
    </source>
</evidence>
<dbReference type="EMBL" id="CABT02000014">
    <property type="protein sequence ID" value="CCC10764.1"/>
    <property type="molecule type" value="Genomic_DNA"/>
</dbReference>
<dbReference type="PANTHER" id="PTHR31806">
    <property type="entry name" value="PURINE-CYTOSINE PERMEASE FCY2-RELATED"/>
    <property type="match status" value="1"/>
</dbReference>
<name>F7VZ17_SORMK</name>
<dbReference type="OMA" id="MIPWACL"/>
<dbReference type="GO" id="GO:0022857">
    <property type="term" value="F:transmembrane transporter activity"/>
    <property type="evidence" value="ECO:0007669"/>
    <property type="project" value="InterPro"/>
</dbReference>
<dbReference type="Pfam" id="PF02133">
    <property type="entry name" value="Transp_cyt_pur"/>
    <property type="match status" value="1"/>
</dbReference>
<keyword evidence="6 7" id="KW-0472">Membrane</keyword>
<dbReference type="InterPro" id="IPR001248">
    <property type="entry name" value="Pur-cyt_permease"/>
</dbReference>
<protein>
    <submittedName>
        <fullName evidence="9">WGS project CABT00000000 data, contig 2.14</fullName>
    </submittedName>
</protein>
<dbReference type="PANTHER" id="PTHR31806:SF5">
    <property type="entry name" value="PURINE-CYTOSINE PERMEASE FCY21"/>
    <property type="match status" value="1"/>
</dbReference>
<evidence type="ECO:0000256" key="6">
    <source>
        <dbReference type="ARBA" id="ARBA00023136"/>
    </source>
</evidence>
<feature type="transmembrane region" description="Helical" evidence="8">
    <location>
        <begin position="116"/>
        <end position="137"/>
    </location>
</feature>
<dbReference type="HOGENOM" id="CLU_026016_2_0_1"/>
<dbReference type="InParanoid" id="F7VZ17"/>
<organism evidence="9 10">
    <name type="scientific">Sordaria macrospora (strain ATCC MYA-333 / DSM 997 / K(L3346) / K-hell)</name>
    <dbReference type="NCBI Taxonomy" id="771870"/>
    <lineage>
        <taxon>Eukaryota</taxon>
        <taxon>Fungi</taxon>
        <taxon>Dikarya</taxon>
        <taxon>Ascomycota</taxon>
        <taxon>Pezizomycotina</taxon>
        <taxon>Sordariomycetes</taxon>
        <taxon>Sordariomycetidae</taxon>
        <taxon>Sordariales</taxon>
        <taxon>Sordariaceae</taxon>
        <taxon>Sordaria</taxon>
    </lineage>
</organism>
<dbReference type="Proteomes" id="UP000001881">
    <property type="component" value="Unassembled WGS sequence"/>
</dbReference>
<comment type="subcellular location">
    <subcellularLocation>
        <location evidence="1">Membrane</location>
        <topology evidence="1">Multi-pass membrane protein</topology>
    </subcellularLocation>
</comment>
<keyword evidence="4 8" id="KW-0812">Transmembrane</keyword>
<feature type="transmembrane region" description="Helical" evidence="8">
    <location>
        <begin position="214"/>
        <end position="236"/>
    </location>
</feature>
<evidence type="ECO:0000256" key="2">
    <source>
        <dbReference type="ARBA" id="ARBA00008974"/>
    </source>
</evidence>
<evidence type="ECO:0000313" key="10">
    <source>
        <dbReference type="Proteomes" id="UP000001881"/>
    </source>
</evidence>
<sequence length="538" mass="58285">MVTQTDGNPQEKGVSSLVANHDAEAYVQPIEADESNKPAAVPPSGLWGHLCYYGHKVIVAGRVELQGISPIPVKERTVTKTLNIFTLWWSMSCNILPITFGMLGPVYGLSLRDSCLIILFFTLLSTILPAYLCTLGPKLGMRQMIQARYSWGYVSRLLSISPLYLFIVVLTPPQAATFSLPVLLNLATTTGFSVIIVITGGQCLSAVANGHLSISVGIVIMSILTLIISFCGYTTLHMYERFAWIPAVIAIIVAVGCGGKYLHLQNPPPSPPSPQGVLSFAMLVSSYMIPWACLSSDFTTYLVPSTPSWKIFAYSYTGLGLPTILLMCLGSAIGGAIPSVPAWSEAYEQTLVGGVLQAMLAPAGGFGRFLVVILSFTLLGNLAATSYSITLNFQMLAPVLFKVPRYLFAIILAAILIPVGIKASADFFDNLENFVSLIGYWCSAFLGVVMVDHLWFKRGDCRRYDLEAWNDAGRLPWGIAALTAAVASFGLVIPSMDQVWWQGPIAKTTGDLGFEFAFVVSGLLYVPLRMVEMKVSGR</sequence>
<comment type="similarity">
    <text evidence="2 7">Belongs to the purine-cytosine permease (2.A.39) family.</text>
</comment>
<feature type="transmembrane region" description="Helical" evidence="8">
    <location>
        <begin position="433"/>
        <end position="455"/>
    </location>
</feature>
<dbReference type="OrthoDB" id="2116389at2759"/>
<keyword evidence="5 8" id="KW-1133">Transmembrane helix</keyword>
<dbReference type="AlphaFoldDB" id="F7VZ17"/>
<keyword evidence="3 7" id="KW-0813">Transport</keyword>
<evidence type="ECO:0000256" key="5">
    <source>
        <dbReference type="ARBA" id="ARBA00022989"/>
    </source>
</evidence>
<feature type="transmembrane region" description="Helical" evidence="8">
    <location>
        <begin position="182"/>
        <end position="208"/>
    </location>
</feature>
<evidence type="ECO:0000256" key="4">
    <source>
        <dbReference type="ARBA" id="ARBA00022692"/>
    </source>
</evidence>